<evidence type="ECO:0000313" key="1">
    <source>
        <dbReference type="EMBL" id="MBB6542867.1"/>
    </source>
</evidence>
<dbReference type="RefSeq" id="WP_184423677.1">
    <property type="nucleotide sequence ID" value="NZ_AP027362.1"/>
</dbReference>
<accession>A0A7X0TT47</accession>
<evidence type="ECO:0000313" key="2">
    <source>
        <dbReference type="Proteomes" id="UP000537141"/>
    </source>
</evidence>
<comment type="caution">
    <text evidence="1">The sequence shown here is derived from an EMBL/GenBank/DDBJ whole genome shotgun (WGS) entry which is preliminary data.</text>
</comment>
<dbReference type="Proteomes" id="UP000537141">
    <property type="component" value="Unassembled WGS sequence"/>
</dbReference>
<dbReference type="AlphaFoldDB" id="A0A7X0TT47"/>
<dbReference type="EMBL" id="JACHHU010000008">
    <property type="protein sequence ID" value="MBB6542867.1"/>
    <property type="molecule type" value="Genomic_DNA"/>
</dbReference>
<name>A0A7X0TT47_9GAMM</name>
<sequence>MPVEKITKIDNRAAYRKRLAIAHKVNPLNVDLIRRVLYAKLFPIND</sequence>
<proteinExistence type="predicted"/>
<reference evidence="1 2" key="1">
    <citation type="submission" date="2020-08" db="EMBL/GenBank/DDBJ databases">
        <title>Genomic Encyclopedia of Type Strains, Phase IV (KMG-IV): sequencing the most valuable type-strain genomes for metagenomic binning, comparative biology and taxonomic classification.</title>
        <authorList>
            <person name="Goeker M."/>
        </authorList>
    </citation>
    <scope>NUCLEOTIDE SEQUENCE [LARGE SCALE GENOMIC DNA]</scope>
    <source>
        <strain evidence="1 2">DSM 26287</strain>
    </source>
</reference>
<keyword evidence="2" id="KW-1185">Reference proteome</keyword>
<protein>
    <submittedName>
        <fullName evidence="1">Uncharacterized protein</fullName>
    </submittedName>
</protein>
<gene>
    <name evidence="1" type="ORF">HNQ55_001367</name>
</gene>
<organism evidence="1 2">
    <name type="scientific">Thalassotalea piscium</name>
    <dbReference type="NCBI Taxonomy" id="1230533"/>
    <lineage>
        <taxon>Bacteria</taxon>
        <taxon>Pseudomonadati</taxon>
        <taxon>Pseudomonadota</taxon>
        <taxon>Gammaproteobacteria</taxon>
        <taxon>Alteromonadales</taxon>
        <taxon>Colwelliaceae</taxon>
        <taxon>Thalassotalea</taxon>
    </lineage>
</organism>